<dbReference type="InterPro" id="IPR036942">
    <property type="entry name" value="Beta-barrel_TonB_sf"/>
</dbReference>
<keyword evidence="6" id="KW-1185">Reference proteome</keyword>
<evidence type="ECO:0000256" key="4">
    <source>
        <dbReference type="SAM" id="SignalP"/>
    </source>
</evidence>
<accession>A0A6V8N241</accession>
<evidence type="ECO:0008006" key="7">
    <source>
        <dbReference type="Google" id="ProtNLM"/>
    </source>
</evidence>
<dbReference type="GO" id="GO:0009279">
    <property type="term" value="C:cell outer membrane"/>
    <property type="evidence" value="ECO:0007669"/>
    <property type="project" value="UniProtKB-SubCell"/>
</dbReference>
<keyword evidence="2" id="KW-0472">Membrane</keyword>
<protein>
    <recommendedName>
        <fullName evidence="7">Outer membrane channel protein</fullName>
    </recommendedName>
</protein>
<reference evidence="6" key="1">
    <citation type="submission" date="2020-06" db="EMBL/GenBank/DDBJ databases">
        <title>Draft genomic sequecing of Geomonas sp. Red745.</title>
        <authorList>
            <person name="Itoh H."/>
            <person name="Xu Z.X."/>
            <person name="Ushijima N."/>
            <person name="Masuda Y."/>
            <person name="Shiratori Y."/>
            <person name="Senoo K."/>
        </authorList>
    </citation>
    <scope>NUCLEOTIDE SEQUENCE [LARGE SCALE GENOMIC DNA]</scope>
    <source>
        <strain evidence="6">Red745</strain>
    </source>
</reference>
<dbReference type="InterPro" id="IPR017467">
    <property type="entry name" value="CHP03016_PEP-CTERM"/>
</dbReference>
<evidence type="ECO:0000256" key="2">
    <source>
        <dbReference type="ARBA" id="ARBA00023136"/>
    </source>
</evidence>
<dbReference type="NCBIfam" id="TIGR03016">
    <property type="entry name" value="pepcterm_hypo_1"/>
    <property type="match status" value="1"/>
</dbReference>
<dbReference type="Gene3D" id="2.40.170.20">
    <property type="entry name" value="TonB-dependent receptor, beta-barrel domain"/>
    <property type="match status" value="1"/>
</dbReference>
<keyword evidence="3" id="KW-0998">Cell outer membrane</keyword>
<dbReference type="RefSeq" id="WP_183359102.1">
    <property type="nucleotide sequence ID" value="NZ_BLXZ01000001.1"/>
</dbReference>
<evidence type="ECO:0000256" key="3">
    <source>
        <dbReference type="ARBA" id="ARBA00023237"/>
    </source>
</evidence>
<dbReference type="AlphaFoldDB" id="A0A6V8N241"/>
<sequence>MNSVSSRSLERGALTGALIFAFCSAACAGELKTAPSLALSEEYNDNILETAGNRHSDMVTRVRPGISLGYQGPRATGDLSYTFDYRTYAKGTRSDEQVHTLNLVGSAALTENRLFLDLRDTLSRVSLNVTRNVTQESLFLNQTDQNLAAISPYLVWHPGEKGVLKTGYRFADTSYWGGQGIDKRSHQGYADYLVELAPRFSLNANYSYSRVHTAAIRYQQHDASGGFRYEYATNSFLYGTLGNSWQSFEGLKNTSSLFWNVGVSRTWQHLAASVESQVIYAEDPLAISTRQTSHSARLELPFTHGTLALNGSYNKYQGSLNGIADRTSLVFGGSGRWDLTDQLSAMVGLGWDRVRGEATSAYPYHMTGNAGLSYRFNYEITANLSYGYVEYRRRFESAADLRQTNRVLLEVAKVF</sequence>
<feature type="signal peptide" evidence="4">
    <location>
        <begin position="1"/>
        <end position="28"/>
    </location>
</feature>
<dbReference type="SUPFAM" id="SSF56935">
    <property type="entry name" value="Porins"/>
    <property type="match status" value="1"/>
</dbReference>
<organism evidence="5 6">
    <name type="scientific">Geomonas limicola</name>
    <dbReference type="NCBI Taxonomy" id="2740186"/>
    <lineage>
        <taxon>Bacteria</taxon>
        <taxon>Pseudomonadati</taxon>
        <taxon>Thermodesulfobacteriota</taxon>
        <taxon>Desulfuromonadia</taxon>
        <taxon>Geobacterales</taxon>
        <taxon>Geobacteraceae</taxon>
        <taxon>Geomonas</taxon>
    </lineage>
</organism>
<keyword evidence="4" id="KW-0732">Signal</keyword>
<dbReference type="EMBL" id="BLXZ01000001">
    <property type="protein sequence ID" value="GFO66565.1"/>
    <property type="molecule type" value="Genomic_DNA"/>
</dbReference>
<proteinExistence type="predicted"/>
<comment type="caution">
    <text evidence="5">The sequence shown here is derived from an EMBL/GenBank/DDBJ whole genome shotgun (WGS) entry which is preliminary data.</text>
</comment>
<gene>
    <name evidence="5" type="ORF">GMLC_01440</name>
</gene>
<dbReference type="Proteomes" id="UP000587586">
    <property type="component" value="Unassembled WGS sequence"/>
</dbReference>
<evidence type="ECO:0000256" key="1">
    <source>
        <dbReference type="ARBA" id="ARBA00004442"/>
    </source>
</evidence>
<name>A0A6V8N241_9BACT</name>
<evidence type="ECO:0000313" key="6">
    <source>
        <dbReference type="Proteomes" id="UP000587586"/>
    </source>
</evidence>
<evidence type="ECO:0000313" key="5">
    <source>
        <dbReference type="EMBL" id="GFO66565.1"/>
    </source>
</evidence>
<comment type="subcellular location">
    <subcellularLocation>
        <location evidence="1">Cell outer membrane</location>
    </subcellularLocation>
</comment>
<feature type="chain" id="PRO_5028139289" description="Outer membrane channel protein" evidence="4">
    <location>
        <begin position="29"/>
        <end position="415"/>
    </location>
</feature>